<evidence type="ECO:0000313" key="2">
    <source>
        <dbReference type="EMBL" id="EIM72843.1"/>
    </source>
</evidence>
<keyword evidence="3" id="KW-1185">Reference proteome</keyword>
<dbReference type="STRING" id="1189621.A3SI_19206"/>
<protein>
    <submittedName>
        <fullName evidence="2">PAS/PAC sensor-containing diguanylate cyclase/phosphodiesterase</fullName>
    </submittedName>
</protein>
<evidence type="ECO:0000259" key="1">
    <source>
        <dbReference type="PROSITE" id="PS50112"/>
    </source>
</evidence>
<dbReference type="AlphaFoldDB" id="I5BTE1"/>
<comment type="caution">
    <text evidence="2">The sequence shown here is derived from an EMBL/GenBank/DDBJ whole genome shotgun (WGS) entry which is preliminary data.</text>
</comment>
<dbReference type="SUPFAM" id="SSF55785">
    <property type="entry name" value="PYP-like sensor domain (PAS domain)"/>
    <property type="match status" value="1"/>
</dbReference>
<dbReference type="Gene3D" id="3.30.450.20">
    <property type="entry name" value="PAS domain"/>
    <property type="match status" value="1"/>
</dbReference>
<accession>I5BTE1</accession>
<dbReference type="CDD" id="cd00130">
    <property type="entry name" value="PAS"/>
    <property type="match status" value="1"/>
</dbReference>
<dbReference type="NCBIfam" id="TIGR00229">
    <property type="entry name" value="sensory_box"/>
    <property type="match status" value="1"/>
</dbReference>
<dbReference type="Pfam" id="PF08448">
    <property type="entry name" value="PAS_4"/>
    <property type="match status" value="1"/>
</dbReference>
<dbReference type="InterPro" id="IPR035965">
    <property type="entry name" value="PAS-like_dom_sf"/>
</dbReference>
<evidence type="ECO:0000313" key="3">
    <source>
        <dbReference type="Proteomes" id="UP000005551"/>
    </source>
</evidence>
<proteinExistence type="predicted"/>
<name>I5BTE1_9BACT</name>
<gene>
    <name evidence="2" type="ORF">A3SI_19206</name>
</gene>
<dbReference type="SMART" id="SM00091">
    <property type="entry name" value="PAS"/>
    <property type="match status" value="1"/>
</dbReference>
<reference evidence="2 3" key="1">
    <citation type="submission" date="2012-05" db="EMBL/GenBank/DDBJ databases">
        <title>Genome sequence of Nitritalea halalkaliphila LW7.</title>
        <authorList>
            <person name="Jangir P.K."/>
            <person name="Singh A."/>
            <person name="Shivaji S."/>
            <person name="Sharma R."/>
        </authorList>
    </citation>
    <scope>NUCLEOTIDE SEQUENCE [LARGE SCALE GENOMIC DNA]</scope>
    <source>
        <strain evidence="2 3">LW7</strain>
    </source>
</reference>
<dbReference type="EMBL" id="AJYA01000074">
    <property type="protein sequence ID" value="EIM72843.1"/>
    <property type="molecule type" value="Genomic_DNA"/>
</dbReference>
<dbReference type="PROSITE" id="PS50112">
    <property type="entry name" value="PAS"/>
    <property type="match status" value="1"/>
</dbReference>
<organism evidence="2 3">
    <name type="scientific">Nitritalea halalkaliphila LW7</name>
    <dbReference type="NCBI Taxonomy" id="1189621"/>
    <lineage>
        <taxon>Bacteria</taxon>
        <taxon>Pseudomonadati</taxon>
        <taxon>Bacteroidota</taxon>
        <taxon>Cytophagia</taxon>
        <taxon>Cytophagales</taxon>
        <taxon>Cyclobacteriaceae</taxon>
        <taxon>Nitritalea</taxon>
    </lineage>
</organism>
<dbReference type="InterPro" id="IPR000014">
    <property type="entry name" value="PAS"/>
</dbReference>
<feature type="domain" description="PAS" evidence="1">
    <location>
        <begin position="18"/>
        <end position="72"/>
    </location>
</feature>
<dbReference type="Proteomes" id="UP000005551">
    <property type="component" value="Unassembled WGS sequence"/>
</dbReference>
<dbReference type="InterPro" id="IPR013656">
    <property type="entry name" value="PAS_4"/>
</dbReference>
<sequence length="137" mass="15739">MLGQLFFRVNSEEELAKSRVLLENLFRNSGSLVYIKDLQGRYQEVNPKWTATTGLSPQDVYQKTDAELFPEEIAAQFMYYDTRVRTHAETLEVEEILEQENSKDTRYFISIKFPLYDGVQTMIGTGASPQKSPTENG</sequence>